<dbReference type="GO" id="GO:0004135">
    <property type="term" value="F:amylo-alpha-1,6-glucosidase activity"/>
    <property type="evidence" value="ECO:0007669"/>
    <property type="project" value="InterPro"/>
</dbReference>
<feature type="domain" description="Glycogen debranching enzyme C-terminal" evidence="1">
    <location>
        <begin position="274"/>
        <end position="637"/>
    </location>
</feature>
<feature type="domain" description="Glycogen debranching enzyme bacterial and archaeal type N-terminal" evidence="2">
    <location>
        <begin position="21"/>
        <end position="227"/>
    </location>
</feature>
<dbReference type="Gene3D" id="1.50.10.10">
    <property type="match status" value="1"/>
</dbReference>
<dbReference type="GO" id="GO:0004134">
    <property type="term" value="F:4-alpha-glucanotransferase activity"/>
    <property type="evidence" value="ECO:0007669"/>
    <property type="project" value="InterPro"/>
</dbReference>
<comment type="caution">
    <text evidence="3">The sequence shown here is derived from an EMBL/GenBank/DDBJ whole genome shotgun (WGS) entry which is preliminary data.</text>
</comment>
<name>A0A4R1QS36_9FIRM</name>
<dbReference type="GO" id="GO:0005980">
    <property type="term" value="P:glycogen catabolic process"/>
    <property type="evidence" value="ECO:0007669"/>
    <property type="project" value="InterPro"/>
</dbReference>
<dbReference type="AlphaFoldDB" id="A0A4R1QS36"/>
<organism evidence="3 4">
    <name type="scientific">Allofournierella massiliensis</name>
    <dbReference type="NCBI Taxonomy" id="1650663"/>
    <lineage>
        <taxon>Bacteria</taxon>
        <taxon>Bacillati</taxon>
        <taxon>Bacillota</taxon>
        <taxon>Clostridia</taxon>
        <taxon>Eubacteriales</taxon>
        <taxon>Oscillospiraceae</taxon>
        <taxon>Allofournierella</taxon>
    </lineage>
</organism>
<reference evidence="3 4" key="1">
    <citation type="submission" date="2019-03" db="EMBL/GenBank/DDBJ databases">
        <title>Genomic Encyclopedia of Type Strains, Phase IV (KMG-IV): sequencing the most valuable type-strain genomes for metagenomic binning, comparative biology and taxonomic classification.</title>
        <authorList>
            <person name="Goeker M."/>
        </authorList>
    </citation>
    <scope>NUCLEOTIDE SEQUENCE [LARGE SCALE GENOMIC DNA]</scope>
    <source>
        <strain evidence="3 4">DSM 100451</strain>
    </source>
</reference>
<dbReference type="SUPFAM" id="SSF48208">
    <property type="entry name" value="Six-hairpin glycosidases"/>
    <property type="match status" value="1"/>
</dbReference>
<evidence type="ECO:0000313" key="3">
    <source>
        <dbReference type="EMBL" id="TCL56696.1"/>
    </source>
</evidence>
<dbReference type="InterPro" id="IPR032790">
    <property type="entry name" value="GDE_C"/>
</dbReference>
<evidence type="ECO:0000259" key="1">
    <source>
        <dbReference type="Pfam" id="PF06202"/>
    </source>
</evidence>
<dbReference type="STRING" id="1650663.GCA_001486665_01854"/>
<dbReference type="PANTHER" id="PTHR10569">
    <property type="entry name" value="GLYCOGEN DEBRANCHING ENZYME"/>
    <property type="match status" value="1"/>
</dbReference>
<evidence type="ECO:0000259" key="2">
    <source>
        <dbReference type="Pfam" id="PF12439"/>
    </source>
</evidence>
<dbReference type="InterPro" id="IPR008928">
    <property type="entry name" value="6-hairpin_glycosidase_sf"/>
</dbReference>
<dbReference type="InterPro" id="IPR012341">
    <property type="entry name" value="6hp_glycosidase-like_sf"/>
</dbReference>
<dbReference type="RefSeq" id="WP_058964264.1">
    <property type="nucleotide sequence ID" value="NZ_CABKVM010000017.1"/>
</dbReference>
<dbReference type="PANTHER" id="PTHR10569:SF2">
    <property type="entry name" value="GLYCOGEN DEBRANCHING ENZYME"/>
    <property type="match status" value="1"/>
</dbReference>
<accession>A0A4R1QS36</accession>
<dbReference type="InterPro" id="IPR024742">
    <property type="entry name" value="Glycogen_debranch_N"/>
</dbReference>
<proteinExistence type="predicted"/>
<sequence length="649" mass="73039">MRFIYGKQDFRSQERGQESCWLVTNGLGGFSSQTITGAAARNDHAVFMACTQAPNHRWNLIHRLEEVLETEGGAEHLSSQQFRGLPAENGWKHLCSMEVDGLPHWWYQLNGVQMEKELALDWERNTLAVHYRIGNESGADCTLTVTPWMQFVPKGKDLSARQRFVFQEGTVESAGLRLHIKTNGQLQETPLRRQTLWYAYDACDGRRATGHTASNVQISIAVPAGVEKTLDMVFSLEDARSAAGTVLQNAKKRLRALEQQSGFRHPAARQLAVSADAFITQRASTGAKTILAGYPFFEDWGRDTMIALPGCTLATGRYEDAKSILTTFLEHERGGLMPNLFPEGGNEPMYNTVDAALLFINCIWLYRSYTGDEAFVQQAWPVMKRIVEGYQKGTEFGIHMEPDGLIAAGQGLDQVTWMDVRIGDILPTPRHGKPVEINAYWYNALRIMERLAPEMGEAGQSYGELAEKVRESFVCQFWMEEKGYLKDLVSGTKADEQIRCNQIWAVSMPFAMLEPRQEKLVVQTVLQHLYTPVGLRTLSPEDAEFHPTYGGLQQQRDLAYHQGTVWPFPLGAWYLAYLKVNGYSAQAKRQVKQQLAALEPALREGCAGQLPEIYDGENPTASRGCFAQAWSVGELLRVYEALERPRMEH</sequence>
<dbReference type="Proteomes" id="UP000295184">
    <property type="component" value="Unassembled WGS sequence"/>
</dbReference>
<dbReference type="Pfam" id="PF12439">
    <property type="entry name" value="GDE_N"/>
    <property type="match status" value="1"/>
</dbReference>
<dbReference type="InterPro" id="IPR010401">
    <property type="entry name" value="AGL/Gdb1"/>
</dbReference>
<dbReference type="Pfam" id="PF06202">
    <property type="entry name" value="GDE_C"/>
    <property type="match status" value="1"/>
</dbReference>
<dbReference type="OrthoDB" id="9761875at2"/>
<evidence type="ECO:0000313" key="4">
    <source>
        <dbReference type="Proteomes" id="UP000295184"/>
    </source>
</evidence>
<protein>
    <submittedName>
        <fullName evidence="3">Putative glycogen debranching enzyme</fullName>
    </submittedName>
</protein>
<dbReference type="EMBL" id="SLUM01000012">
    <property type="protein sequence ID" value="TCL56696.1"/>
    <property type="molecule type" value="Genomic_DNA"/>
</dbReference>
<gene>
    <name evidence="3" type="ORF">EDD77_1129</name>
</gene>